<dbReference type="PRINTS" id="PR00455">
    <property type="entry name" value="HTHTETR"/>
</dbReference>
<dbReference type="InterPro" id="IPR009057">
    <property type="entry name" value="Homeodomain-like_sf"/>
</dbReference>
<dbReference type="PANTHER" id="PTHR30055">
    <property type="entry name" value="HTH-TYPE TRANSCRIPTIONAL REGULATOR RUTR"/>
    <property type="match status" value="1"/>
</dbReference>
<proteinExistence type="predicted"/>
<dbReference type="RefSeq" id="WP_301143318.1">
    <property type="nucleotide sequence ID" value="NZ_JAUHQA010000001.1"/>
</dbReference>
<evidence type="ECO:0000313" key="4">
    <source>
        <dbReference type="EMBL" id="MDN4481612.1"/>
    </source>
</evidence>
<feature type="DNA-binding region" description="H-T-H motif" evidence="2">
    <location>
        <begin position="31"/>
        <end position="50"/>
    </location>
</feature>
<dbReference type="SUPFAM" id="SSF46689">
    <property type="entry name" value="Homeodomain-like"/>
    <property type="match status" value="1"/>
</dbReference>
<dbReference type="Pfam" id="PF00440">
    <property type="entry name" value="TetR_N"/>
    <property type="match status" value="1"/>
</dbReference>
<evidence type="ECO:0000259" key="3">
    <source>
        <dbReference type="PROSITE" id="PS50977"/>
    </source>
</evidence>
<evidence type="ECO:0000256" key="1">
    <source>
        <dbReference type="ARBA" id="ARBA00023125"/>
    </source>
</evidence>
<dbReference type="InterPro" id="IPR050109">
    <property type="entry name" value="HTH-type_TetR-like_transc_reg"/>
</dbReference>
<gene>
    <name evidence="4" type="ORF">QQX02_11820</name>
</gene>
<dbReference type="Gene3D" id="1.10.357.10">
    <property type="entry name" value="Tetracycline Repressor, domain 2"/>
    <property type="match status" value="1"/>
</dbReference>
<dbReference type="InterPro" id="IPR001647">
    <property type="entry name" value="HTH_TetR"/>
</dbReference>
<evidence type="ECO:0000256" key="2">
    <source>
        <dbReference type="PROSITE-ProRule" id="PRU00335"/>
    </source>
</evidence>
<comment type="caution">
    <text evidence="4">The sequence shown here is derived from an EMBL/GenBank/DDBJ whole genome shotgun (WGS) entry which is preliminary data.</text>
</comment>
<name>A0ABT8GJK9_9MICO</name>
<organism evidence="4 5">
    <name type="scientific">Demequina muriae</name>
    <dbReference type="NCBI Taxonomy" id="3051664"/>
    <lineage>
        <taxon>Bacteria</taxon>
        <taxon>Bacillati</taxon>
        <taxon>Actinomycetota</taxon>
        <taxon>Actinomycetes</taxon>
        <taxon>Micrococcales</taxon>
        <taxon>Demequinaceae</taxon>
        <taxon>Demequina</taxon>
    </lineage>
</organism>
<dbReference type="PANTHER" id="PTHR30055:SF200">
    <property type="entry name" value="HTH-TYPE TRANSCRIPTIONAL REPRESSOR BDCR"/>
    <property type="match status" value="1"/>
</dbReference>
<dbReference type="PROSITE" id="PS50977">
    <property type="entry name" value="HTH_TETR_2"/>
    <property type="match status" value="1"/>
</dbReference>
<keyword evidence="1 2" id="KW-0238">DNA-binding</keyword>
<dbReference type="EMBL" id="JAUHQA010000001">
    <property type="protein sequence ID" value="MDN4481612.1"/>
    <property type="molecule type" value="Genomic_DNA"/>
</dbReference>
<dbReference type="SUPFAM" id="SSF48498">
    <property type="entry name" value="Tetracyclin repressor-like, C-terminal domain"/>
    <property type="match status" value="1"/>
</dbReference>
<keyword evidence="5" id="KW-1185">Reference proteome</keyword>
<sequence length="185" mass="19675">MATGTMRGQARDAILRAAVSDFTSHGIRAVSADRVMADAGVSKVTFYRHFPTKDDLVVAYLEAELERVQRAVAEAGERATPGQWSAALAEEICRPGFRGCPFINAAAEYADPDHAVREVVARFRAWMIGAITGALASRGIADPERVARQVMMLRDGALVEGYVSGDPDRVAAELSAGVDALVAAA</sequence>
<evidence type="ECO:0000313" key="5">
    <source>
        <dbReference type="Proteomes" id="UP001172708"/>
    </source>
</evidence>
<feature type="domain" description="HTH tetR-type" evidence="3">
    <location>
        <begin position="8"/>
        <end position="68"/>
    </location>
</feature>
<reference evidence="4" key="1">
    <citation type="submission" date="2023-06" db="EMBL/GenBank/DDBJ databases">
        <title>Egi l300058.</title>
        <authorList>
            <person name="Gao L."/>
            <person name="Fang B.-Z."/>
            <person name="Li W.-J."/>
        </authorList>
    </citation>
    <scope>NUCLEOTIDE SEQUENCE</scope>
    <source>
        <strain evidence="4">EGI L300058</strain>
    </source>
</reference>
<dbReference type="InterPro" id="IPR036271">
    <property type="entry name" value="Tet_transcr_reg_TetR-rel_C_sf"/>
</dbReference>
<dbReference type="Proteomes" id="UP001172708">
    <property type="component" value="Unassembled WGS sequence"/>
</dbReference>
<accession>A0ABT8GJK9</accession>
<protein>
    <submittedName>
        <fullName evidence="4">TetR/AcrR family transcriptional regulator</fullName>
    </submittedName>
</protein>